<dbReference type="InterPro" id="IPR015947">
    <property type="entry name" value="PUA-like_sf"/>
</dbReference>
<dbReference type="PANTHER" id="PTHR14087">
    <property type="entry name" value="THYMOCYTE NUCLEAR PROTEIN 1"/>
    <property type="match status" value="1"/>
</dbReference>
<reference evidence="3" key="1">
    <citation type="submission" date="2018-11" db="EMBL/GenBank/DDBJ databases">
        <title>Phylogenetic, genomic, and biogeographic characterization of a novel and ubiquitous marine invertebrate-associated Rickettsiales parasite, Candidatus Marinoinvertebrata rohwerii, gen. nov., sp. nov.</title>
        <authorList>
            <person name="Klinges J.G."/>
            <person name="Rosales S.M."/>
            <person name="Mcminds R."/>
            <person name="Shaver E.C."/>
            <person name="Shantz A."/>
            <person name="Peters E.C."/>
            <person name="Burkepile D.E."/>
            <person name="Silliman B.R."/>
            <person name="Vega Thurber R.L."/>
        </authorList>
    </citation>
    <scope>NUCLEOTIDE SEQUENCE [LARGE SCALE GENOMIC DNA]</scope>
    <source>
        <strain evidence="3">a_cerv_44</strain>
    </source>
</reference>
<sequence length="134" mass="15695">MKYWLIKSEPNSYSWTKMQQDKVTCWDGVRNYQARNNMRKMKLGDLAFFYHSNQEKAIKGLVKVVKEYYPDHTDPSGKFDMVDFKYISSFKNSVSLAEIKQNPNLQDIALVKQSRLSVMPITEKEYNIINAIAN</sequence>
<comment type="caution">
    <text evidence="2">The sequence shown here is derived from an EMBL/GenBank/DDBJ whole genome shotgun (WGS) entry which is preliminary data.</text>
</comment>
<evidence type="ECO:0000259" key="1">
    <source>
        <dbReference type="Pfam" id="PF01878"/>
    </source>
</evidence>
<dbReference type="OrthoDB" id="9791347at2"/>
<organism evidence="2 3">
    <name type="scientific">Candidatus Aquarickettsia rohweri</name>
    <dbReference type="NCBI Taxonomy" id="2602574"/>
    <lineage>
        <taxon>Bacteria</taxon>
        <taxon>Pseudomonadati</taxon>
        <taxon>Pseudomonadota</taxon>
        <taxon>Alphaproteobacteria</taxon>
        <taxon>Rickettsiales</taxon>
        <taxon>Candidatus Midichloriaceae</taxon>
        <taxon>Candidatus Aquarickettsia</taxon>
    </lineage>
</organism>
<feature type="domain" description="EVE" evidence="1">
    <location>
        <begin position="2"/>
        <end position="130"/>
    </location>
</feature>
<keyword evidence="3" id="KW-1185">Reference proteome</keyword>
<evidence type="ECO:0000313" key="2">
    <source>
        <dbReference type="EMBL" id="RST63741.1"/>
    </source>
</evidence>
<evidence type="ECO:0000313" key="3">
    <source>
        <dbReference type="Proteomes" id="UP000279470"/>
    </source>
</evidence>
<dbReference type="Gene3D" id="3.10.590.10">
    <property type="entry name" value="ph1033 like domains"/>
    <property type="match status" value="1"/>
</dbReference>
<dbReference type="Pfam" id="PF01878">
    <property type="entry name" value="EVE"/>
    <property type="match status" value="1"/>
</dbReference>
<dbReference type="CDD" id="cd21133">
    <property type="entry name" value="EVE"/>
    <property type="match status" value="1"/>
</dbReference>
<protein>
    <submittedName>
        <fullName evidence="2">EVE domain-containing protein</fullName>
    </submittedName>
</protein>
<dbReference type="AlphaFoldDB" id="A0A429XFC3"/>
<dbReference type="InterPro" id="IPR047197">
    <property type="entry name" value="THYN1-like_EVE"/>
</dbReference>
<dbReference type="EMBL" id="RXFM01000076">
    <property type="protein sequence ID" value="RST63741.1"/>
    <property type="molecule type" value="Genomic_DNA"/>
</dbReference>
<accession>A0A429XFC3</accession>
<dbReference type="RefSeq" id="WP_126045065.1">
    <property type="nucleotide sequence ID" value="NZ_RXFM01000076.1"/>
</dbReference>
<name>A0A429XFC3_9RICK</name>
<dbReference type="InterPro" id="IPR002740">
    <property type="entry name" value="EVE_domain"/>
</dbReference>
<gene>
    <name evidence="2" type="ORF">EIC27_05310</name>
</gene>
<dbReference type="InterPro" id="IPR052181">
    <property type="entry name" value="5hmC_binding"/>
</dbReference>
<proteinExistence type="predicted"/>
<dbReference type="Proteomes" id="UP000279470">
    <property type="component" value="Unassembled WGS sequence"/>
</dbReference>
<dbReference type="PANTHER" id="PTHR14087:SF8">
    <property type="entry name" value="OS03G0676100 PROTEIN"/>
    <property type="match status" value="1"/>
</dbReference>
<dbReference type="SUPFAM" id="SSF88697">
    <property type="entry name" value="PUA domain-like"/>
    <property type="match status" value="1"/>
</dbReference>